<keyword evidence="2" id="KW-1185">Reference proteome</keyword>
<dbReference type="EMBL" id="BNED01000005">
    <property type="protein sequence ID" value="GHI75927.1"/>
    <property type="molecule type" value="Genomic_DNA"/>
</dbReference>
<organism evidence="1 2">
    <name type="scientific">Streptomyces spororaveus</name>
    <dbReference type="NCBI Taxonomy" id="284039"/>
    <lineage>
        <taxon>Bacteria</taxon>
        <taxon>Bacillati</taxon>
        <taxon>Actinomycetota</taxon>
        <taxon>Actinomycetes</taxon>
        <taxon>Kitasatosporales</taxon>
        <taxon>Streptomycetaceae</taxon>
        <taxon>Streptomyces</taxon>
    </lineage>
</organism>
<name>A0ABQ3T6A7_9ACTN</name>
<comment type="caution">
    <text evidence="1">The sequence shown here is derived from an EMBL/GenBank/DDBJ whole genome shotgun (WGS) entry which is preliminary data.</text>
</comment>
<protein>
    <submittedName>
        <fullName evidence="1">Uncharacterized protein</fullName>
    </submittedName>
</protein>
<sequence length="295" mass="31560">MSIILAPAALDLARTVCPAGTEIQAPPIVGSAVIGTPAWPFIASRTTEQSLPGTLIVRPGAEGLGLGYEADEGEGEQDRDRDGALWARVSTDLSGAGTVENAIPHPYRQRALMDGLLCQVCTGGPERDERERYLFVVPDGPPDRSAQPADWAERAREATPPVCLADAVKSAAGCPRLGRATALWVRRPVLYGVAGFGYRPLDGTRRRLTKPVSYENPALAWVVAHQMVRRLEEVTVDWELTEYLRSLHAAAWPTTRRSSLQTAPAGELSVTRGSCPVAAAPAGGHRLALSEGVRS</sequence>
<dbReference type="Proteomes" id="UP000608522">
    <property type="component" value="Unassembled WGS sequence"/>
</dbReference>
<accession>A0ABQ3T6A7</accession>
<reference evidence="2" key="1">
    <citation type="submission" date="2023-07" db="EMBL/GenBank/DDBJ databases">
        <title>Whole genome shotgun sequence of Streptomyces spororaveus NBRC 15456.</title>
        <authorList>
            <person name="Komaki H."/>
            <person name="Tamura T."/>
        </authorList>
    </citation>
    <scope>NUCLEOTIDE SEQUENCE [LARGE SCALE GENOMIC DNA]</scope>
    <source>
        <strain evidence="2">NBRC 15456</strain>
    </source>
</reference>
<evidence type="ECO:0000313" key="1">
    <source>
        <dbReference type="EMBL" id="GHI75927.1"/>
    </source>
</evidence>
<evidence type="ECO:0000313" key="2">
    <source>
        <dbReference type="Proteomes" id="UP000608522"/>
    </source>
</evidence>
<gene>
    <name evidence="1" type="ORF">Sspor_14880</name>
</gene>
<dbReference type="RefSeq" id="WP_202198284.1">
    <property type="nucleotide sequence ID" value="NZ_BAAATO010000011.1"/>
</dbReference>
<proteinExistence type="predicted"/>